<dbReference type="Gene3D" id="3.30.300.130">
    <property type="entry name" value="Fe-S cluster assembly (FSCA)"/>
    <property type="match status" value="2"/>
</dbReference>
<accession>A6XGR8</accession>
<comment type="similarity">
    <text evidence="1">Belongs to the NifU family.</text>
</comment>
<name>A6XGR8_9CHLO</name>
<reference evidence="3" key="1">
    <citation type="submission" date="2006-06" db="EMBL/GenBank/DDBJ databases">
        <title>The colorless plastid of the green alga Polytomella parva: a repertoire of its functions.</title>
        <authorList>
            <person name="Borza T."/>
            <person name="Rajeswaran A."/>
            <person name="Lee R.W."/>
        </authorList>
    </citation>
    <scope>NUCLEOTIDE SEQUENCE</scope>
    <source>
        <strain evidence="3">SAG 63-3</strain>
    </source>
</reference>
<feature type="domain" description="NIF system FeS cluster assembly NifU C-terminal" evidence="2">
    <location>
        <begin position="37"/>
        <end position="98"/>
    </location>
</feature>
<organism evidence="3">
    <name type="scientific">Polytomella parva</name>
    <dbReference type="NCBI Taxonomy" id="51329"/>
    <lineage>
        <taxon>Eukaryota</taxon>
        <taxon>Viridiplantae</taxon>
        <taxon>Chlorophyta</taxon>
        <taxon>core chlorophytes</taxon>
        <taxon>Chlorophyceae</taxon>
        <taxon>CS clade</taxon>
        <taxon>Chlamydomonadales</taxon>
        <taxon>Chlamydomonadaceae</taxon>
        <taxon>Polytomella</taxon>
    </lineage>
</organism>
<dbReference type="EMBL" id="DQ782746">
    <property type="protein sequence ID" value="ABH10986.1"/>
    <property type="molecule type" value="mRNA"/>
</dbReference>
<dbReference type="GO" id="GO:0005739">
    <property type="term" value="C:mitochondrion"/>
    <property type="evidence" value="ECO:0007669"/>
    <property type="project" value="TreeGrafter"/>
</dbReference>
<dbReference type="InterPro" id="IPR034904">
    <property type="entry name" value="FSCA_dom_sf"/>
</dbReference>
<protein>
    <submittedName>
        <fullName evidence="3">Fe-S cluster assembly protein NifU</fullName>
    </submittedName>
</protein>
<dbReference type="SUPFAM" id="SSF117916">
    <property type="entry name" value="Fe-S cluster assembly (FSCA) domain-like"/>
    <property type="match status" value="1"/>
</dbReference>
<dbReference type="InterPro" id="IPR001075">
    <property type="entry name" value="NIF_FeS_clus_asmbl_NifU_C"/>
</dbReference>
<evidence type="ECO:0000313" key="3">
    <source>
        <dbReference type="EMBL" id="ABH10986.1"/>
    </source>
</evidence>
<feature type="non-terminal residue" evidence="3">
    <location>
        <position position="1"/>
    </location>
</feature>
<dbReference type="Pfam" id="PF01106">
    <property type="entry name" value="NifU"/>
    <property type="match status" value="1"/>
</dbReference>
<dbReference type="AlphaFoldDB" id="A6XGR8"/>
<dbReference type="PANTHER" id="PTHR11178">
    <property type="entry name" value="IRON-SULFUR CLUSTER SCAFFOLD PROTEIN NFU-RELATED"/>
    <property type="match status" value="1"/>
</dbReference>
<dbReference type="GO" id="GO:0005506">
    <property type="term" value="F:iron ion binding"/>
    <property type="evidence" value="ECO:0007669"/>
    <property type="project" value="InterPro"/>
</dbReference>
<proteinExistence type="evidence at transcript level"/>
<evidence type="ECO:0000256" key="1">
    <source>
        <dbReference type="ARBA" id="ARBA00006420"/>
    </source>
</evidence>
<evidence type="ECO:0000259" key="2">
    <source>
        <dbReference type="Pfam" id="PF01106"/>
    </source>
</evidence>
<feature type="non-terminal residue" evidence="3">
    <location>
        <position position="168"/>
    </location>
</feature>
<dbReference type="GO" id="GO:0051536">
    <property type="term" value="F:iron-sulfur cluster binding"/>
    <property type="evidence" value="ECO:0007669"/>
    <property type="project" value="InterPro"/>
</dbReference>
<dbReference type="PANTHER" id="PTHR11178:SF15">
    <property type="entry name" value="NIFU-LIKE PROTEIN 1, CHLOROPLASTIC"/>
    <property type="match status" value="1"/>
</dbReference>
<sequence length="168" mass="18133">SGACGTSKPKSVASPFIGGNNSKESTQKFDVLSIENVNKSLDYIRPVLMNDGGDVEIVKIQNGKVFLRFQGSCSTCTSQEDTMKGGIETTLRSSFGELLKEIIQVDKLQDEANVINIDAHLNLIRNAIAGLGGKVEVISVENGVCKLRYNGPKGVRKGVDGVIRERFT</sequence>
<dbReference type="GO" id="GO:0016226">
    <property type="term" value="P:iron-sulfur cluster assembly"/>
    <property type="evidence" value="ECO:0007669"/>
    <property type="project" value="InterPro"/>
</dbReference>